<gene>
    <name evidence="4" type="ORF">BGZ70_002692</name>
</gene>
<dbReference type="InterPro" id="IPR040911">
    <property type="entry name" value="Exostosin_GT47"/>
</dbReference>
<name>A0A9P6ITS4_MORAP</name>
<dbReference type="PANTHER" id="PTHR11062:SF281">
    <property type="entry name" value="EXOSTOSIN-LIKE 2"/>
    <property type="match status" value="1"/>
</dbReference>
<comment type="similarity">
    <text evidence="1">Belongs to the glycosyltransferase 47 family.</text>
</comment>
<evidence type="ECO:0000313" key="4">
    <source>
        <dbReference type="EMBL" id="KAF9947425.1"/>
    </source>
</evidence>
<evidence type="ECO:0000256" key="1">
    <source>
        <dbReference type="ARBA" id="ARBA00010271"/>
    </source>
</evidence>
<proteinExistence type="inferred from homology"/>
<keyword evidence="2" id="KW-0472">Membrane</keyword>
<dbReference type="Proteomes" id="UP000738359">
    <property type="component" value="Unassembled WGS sequence"/>
</dbReference>
<sequence>MANHNDFYAQQTSPVANLVRYYWRTKRILFLVPAALSLWSVFLLLSFILTDDPEFSFEKVLSSGDVDLSKATLDRNPTKLKPVLLQPLPEQRPEYQWPPNIRHPLCLPKIFVYPDSIKMGEFQVSDNPGVGTNYIAEQILLKQLRDKSSDVYKNYVTERPEEADYFYIPFLGAKYLTDCWFAQGQKGDCDVDAKYAEPMMNHIQQDYPYWNRTYGRDHIMAHPMDSTSNYYKSKGRMQNATFLTTVGDLTRYDRSRRFGDIVIPSATSLLNLAFANPMDHLDVNGHPKSGTRDIFVLFGGIYQDVKPDDAYSSGIRSLLKGFAQQSDYMVAAGWDNPTYTKLLARAKYGFAPQGWTLDTTRIWEYIAFGVVPIVIADGIIEPFENDLDWDSFIVRIRRKDAHRMDVILRSIPAEEYEAKRLALWNHGRQSLLDHDAWNLIVRDLCRKAGLEGKRTVSRDVHVDLGNSVSI</sequence>
<keyword evidence="2" id="KW-0812">Transmembrane</keyword>
<dbReference type="AlphaFoldDB" id="A0A9P6ITS4"/>
<protein>
    <recommendedName>
        <fullName evidence="3">Exostosin GT47 domain-containing protein</fullName>
    </recommendedName>
</protein>
<dbReference type="OrthoDB" id="1924787at2759"/>
<accession>A0A9P6ITS4</accession>
<reference evidence="4" key="1">
    <citation type="journal article" date="2020" name="Fungal Divers.">
        <title>Resolving the Mortierellaceae phylogeny through synthesis of multi-gene phylogenetics and phylogenomics.</title>
        <authorList>
            <person name="Vandepol N."/>
            <person name="Liber J."/>
            <person name="Desiro A."/>
            <person name="Na H."/>
            <person name="Kennedy M."/>
            <person name="Barry K."/>
            <person name="Grigoriev I.V."/>
            <person name="Miller A.N."/>
            <person name="O'Donnell K."/>
            <person name="Stajich J.E."/>
            <person name="Bonito G."/>
        </authorList>
    </citation>
    <scope>NUCLEOTIDE SEQUENCE</scope>
    <source>
        <strain evidence="4">CK1249</strain>
    </source>
</reference>
<comment type="caution">
    <text evidence="4">The sequence shown here is derived from an EMBL/GenBank/DDBJ whole genome shotgun (WGS) entry which is preliminary data.</text>
</comment>
<dbReference type="InterPro" id="IPR004263">
    <property type="entry name" value="Exostosin"/>
</dbReference>
<dbReference type="PANTHER" id="PTHR11062">
    <property type="entry name" value="EXOSTOSIN HEPARAN SULFATE GLYCOSYLTRANSFERASE -RELATED"/>
    <property type="match status" value="1"/>
</dbReference>
<evidence type="ECO:0000259" key="3">
    <source>
        <dbReference type="Pfam" id="PF03016"/>
    </source>
</evidence>
<feature type="domain" description="Exostosin GT47" evidence="3">
    <location>
        <begin position="109"/>
        <end position="411"/>
    </location>
</feature>
<evidence type="ECO:0000313" key="5">
    <source>
        <dbReference type="Proteomes" id="UP000738359"/>
    </source>
</evidence>
<dbReference type="GO" id="GO:0016757">
    <property type="term" value="F:glycosyltransferase activity"/>
    <property type="evidence" value="ECO:0007669"/>
    <property type="project" value="InterPro"/>
</dbReference>
<evidence type="ECO:0000256" key="2">
    <source>
        <dbReference type="SAM" id="Phobius"/>
    </source>
</evidence>
<keyword evidence="2" id="KW-1133">Transmembrane helix</keyword>
<dbReference type="EMBL" id="JAAAHY010001671">
    <property type="protein sequence ID" value="KAF9947425.1"/>
    <property type="molecule type" value="Genomic_DNA"/>
</dbReference>
<dbReference type="Pfam" id="PF03016">
    <property type="entry name" value="Exostosin_GT47"/>
    <property type="match status" value="1"/>
</dbReference>
<organism evidence="4 5">
    <name type="scientific">Mortierella alpina</name>
    <name type="common">Oleaginous fungus</name>
    <name type="synonym">Mortierella renispora</name>
    <dbReference type="NCBI Taxonomy" id="64518"/>
    <lineage>
        <taxon>Eukaryota</taxon>
        <taxon>Fungi</taxon>
        <taxon>Fungi incertae sedis</taxon>
        <taxon>Mucoromycota</taxon>
        <taxon>Mortierellomycotina</taxon>
        <taxon>Mortierellomycetes</taxon>
        <taxon>Mortierellales</taxon>
        <taxon>Mortierellaceae</taxon>
        <taxon>Mortierella</taxon>
    </lineage>
</organism>
<keyword evidence="5" id="KW-1185">Reference proteome</keyword>
<feature type="transmembrane region" description="Helical" evidence="2">
    <location>
        <begin position="28"/>
        <end position="49"/>
    </location>
</feature>